<dbReference type="GO" id="GO:0006412">
    <property type="term" value="P:translation"/>
    <property type="evidence" value="ECO:0007669"/>
    <property type="project" value="UniProtKB-UniRule"/>
</dbReference>
<dbReference type="InterPro" id="IPR009000">
    <property type="entry name" value="Transl_B-barrel_sf"/>
</dbReference>
<dbReference type="InterPro" id="IPR000597">
    <property type="entry name" value="Ribosomal_uL3"/>
</dbReference>
<protein>
    <recommendedName>
        <fullName evidence="6 7">Large ribosomal subunit protein uL3</fullName>
    </recommendedName>
</protein>
<comment type="subunit">
    <text evidence="7 9">Part of the 50S ribosomal subunit. Forms a cluster with proteins L14 and L19.</text>
</comment>
<comment type="similarity">
    <text evidence="1 7 8">Belongs to the universal ribosomal protein uL3 family.</text>
</comment>
<dbReference type="NCBIfam" id="TIGR03625">
    <property type="entry name" value="L3_bact"/>
    <property type="match status" value="1"/>
</dbReference>
<dbReference type="Proteomes" id="UP000000954">
    <property type="component" value="Chromosome"/>
</dbReference>
<dbReference type="FunFam" id="2.40.30.10:FF:000004">
    <property type="entry name" value="50S ribosomal protein L3"/>
    <property type="match status" value="1"/>
</dbReference>
<dbReference type="STRING" id="469378.Ccur_10020"/>
<evidence type="ECO:0000256" key="7">
    <source>
        <dbReference type="HAMAP-Rule" id="MF_01325"/>
    </source>
</evidence>
<dbReference type="HOGENOM" id="CLU_044142_4_1_11"/>
<keyword evidence="4 7" id="KW-0689">Ribosomal protein</keyword>
<sequence>MINAIYGTKLGMTQIFSEDDEVVPVTVIQAAPNTICQLKTKETDGYEAVQLGFGAIKPQKVNRPMGGHFAKQGVDPVRHLREVRVEDASAHSLGEKVTVSLFADAKKVDVTATSKGKGFAGVMRRYNFRGGPGGHGAHFHRAPGSVGMCATPSRVFKGLRLPGHMGVDTVTVKNLDVVRIDEEQNLILVKGAVPGGKNAMVRVRLA</sequence>
<dbReference type="GO" id="GO:0003735">
    <property type="term" value="F:structural constituent of ribosome"/>
    <property type="evidence" value="ECO:0007669"/>
    <property type="project" value="UniProtKB-UniRule"/>
</dbReference>
<evidence type="ECO:0000256" key="5">
    <source>
        <dbReference type="ARBA" id="ARBA00023274"/>
    </source>
</evidence>
<dbReference type="AlphaFoldDB" id="C7MP53"/>
<evidence type="ECO:0000313" key="10">
    <source>
        <dbReference type="EMBL" id="ACU94693.1"/>
    </source>
</evidence>
<dbReference type="EMBL" id="CP001682">
    <property type="protein sequence ID" value="ACU94693.1"/>
    <property type="molecule type" value="Genomic_DNA"/>
</dbReference>
<proteinExistence type="inferred from homology"/>
<dbReference type="KEGG" id="ccu:Ccur_10020"/>
<dbReference type="RefSeq" id="WP_012803379.1">
    <property type="nucleotide sequence ID" value="NC_013170.1"/>
</dbReference>
<dbReference type="PANTHER" id="PTHR11229">
    <property type="entry name" value="50S RIBOSOMAL PROTEIN L3"/>
    <property type="match status" value="1"/>
</dbReference>
<gene>
    <name evidence="7" type="primary">rplC</name>
    <name evidence="10" type="ordered locus">Ccur_10020</name>
</gene>
<dbReference type="Gene3D" id="2.40.30.10">
    <property type="entry name" value="Translation factors"/>
    <property type="match status" value="1"/>
</dbReference>
<keyword evidence="5 7" id="KW-0687">Ribonucleoprotein</keyword>
<evidence type="ECO:0000256" key="6">
    <source>
        <dbReference type="ARBA" id="ARBA00035243"/>
    </source>
</evidence>
<dbReference type="HAMAP" id="MF_01325_B">
    <property type="entry name" value="Ribosomal_uL3_B"/>
    <property type="match status" value="1"/>
</dbReference>
<keyword evidence="3 7" id="KW-0694">RNA-binding</keyword>
<evidence type="ECO:0000256" key="8">
    <source>
        <dbReference type="RuleBase" id="RU003905"/>
    </source>
</evidence>
<dbReference type="eggNOG" id="COG0087">
    <property type="taxonomic scope" value="Bacteria"/>
</dbReference>
<dbReference type="PROSITE" id="PS00474">
    <property type="entry name" value="RIBOSOMAL_L3"/>
    <property type="match status" value="1"/>
</dbReference>
<name>C7MP53_CRYCD</name>
<keyword evidence="2 7" id="KW-0699">rRNA-binding</keyword>
<organism evidence="10 11">
    <name type="scientific">Cryptobacterium curtum (strain ATCC 700683 / DSM 15641 / CCUG 43107 / 12-3)</name>
    <dbReference type="NCBI Taxonomy" id="469378"/>
    <lineage>
        <taxon>Bacteria</taxon>
        <taxon>Bacillati</taxon>
        <taxon>Actinomycetota</taxon>
        <taxon>Coriobacteriia</taxon>
        <taxon>Eggerthellales</taxon>
        <taxon>Eggerthellaceae</taxon>
        <taxon>Cryptobacterium</taxon>
    </lineage>
</organism>
<comment type="function">
    <text evidence="7 9">One of the primary rRNA binding proteins, it binds directly near the 3'-end of the 23S rRNA, where it nucleates assembly of the 50S subunit.</text>
</comment>
<dbReference type="FunFam" id="3.30.160.810:FF:000001">
    <property type="entry name" value="50S ribosomal protein L3"/>
    <property type="match status" value="1"/>
</dbReference>
<dbReference type="GO" id="GO:0019843">
    <property type="term" value="F:rRNA binding"/>
    <property type="evidence" value="ECO:0007669"/>
    <property type="project" value="UniProtKB-UniRule"/>
</dbReference>
<dbReference type="Pfam" id="PF00297">
    <property type="entry name" value="Ribosomal_L3"/>
    <property type="match status" value="1"/>
</dbReference>
<accession>C7MP53</accession>
<dbReference type="SUPFAM" id="SSF50447">
    <property type="entry name" value="Translation proteins"/>
    <property type="match status" value="1"/>
</dbReference>
<dbReference type="InterPro" id="IPR019926">
    <property type="entry name" value="Ribosomal_uL3_CS"/>
</dbReference>
<evidence type="ECO:0000256" key="4">
    <source>
        <dbReference type="ARBA" id="ARBA00022980"/>
    </source>
</evidence>
<dbReference type="Gene3D" id="3.30.160.810">
    <property type="match status" value="1"/>
</dbReference>
<dbReference type="PANTHER" id="PTHR11229:SF16">
    <property type="entry name" value="LARGE RIBOSOMAL SUBUNIT PROTEIN UL3C"/>
    <property type="match status" value="1"/>
</dbReference>
<evidence type="ECO:0000256" key="1">
    <source>
        <dbReference type="ARBA" id="ARBA00006540"/>
    </source>
</evidence>
<evidence type="ECO:0000256" key="2">
    <source>
        <dbReference type="ARBA" id="ARBA00022730"/>
    </source>
</evidence>
<keyword evidence="11" id="KW-1185">Reference proteome</keyword>
<evidence type="ECO:0000256" key="3">
    <source>
        <dbReference type="ARBA" id="ARBA00022884"/>
    </source>
</evidence>
<dbReference type="OrthoDB" id="9806135at2"/>
<reference evidence="10 11" key="1">
    <citation type="journal article" date="2009" name="Stand. Genomic Sci.">
        <title>Complete genome sequence of Cryptobacterium curtum type strain (12-3).</title>
        <authorList>
            <person name="Mavrommatis K."/>
            <person name="Pukall R."/>
            <person name="Rohde C."/>
            <person name="Chen F."/>
            <person name="Sims D."/>
            <person name="Brettin T."/>
            <person name="Kuske C."/>
            <person name="Detter J.C."/>
            <person name="Han C."/>
            <person name="Lapidus A."/>
            <person name="Copeland A."/>
            <person name="Glavina Del Rio T."/>
            <person name="Nolan M."/>
            <person name="Lucas S."/>
            <person name="Tice H."/>
            <person name="Cheng J.F."/>
            <person name="Bruce D."/>
            <person name="Goodwin L."/>
            <person name="Pitluck S."/>
            <person name="Ovchinnikova G."/>
            <person name="Pati A."/>
            <person name="Ivanova N."/>
            <person name="Chen A."/>
            <person name="Palaniappan K."/>
            <person name="Chain P."/>
            <person name="D'haeseleer P."/>
            <person name="Goker M."/>
            <person name="Bristow J."/>
            <person name="Eisen J.A."/>
            <person name="Markowitz V."/>
            <person name="Hugenholtz P."/>
            <person name="Rohde M."/>
            <person name="Klenk H.P."/>
            <person name="Kyrpides N.C."/>
        </authorList>
    </citation>
    <scope>NUCLEOTIDE SEQUENCE [LARGE SCALE GENOMIC DNA]</scope>
    <source>
        <strain evidence="11">ATCC 700683 / DSM 15641 / 12-3</strain>
    </source>
</reference>
<dbReference type="InterPro" id="IPR019927">
    <property type="entry name" value="Ribosomal_uL3_bac/org-type"/>
</dbReference>
<evidence type="ECO:0000256" key="9">
    <source>
        <dbReference type="RuleBase" id="RU003906"/>
    </source>
</evidence>
<dbReference type="GO" id="GO:0022625">
    <property type="term" value="C:cytosolic large ribosomal subunit"/>
    <property type="evidence" value="ECO:0007669"/>
    <property type="project" value="TreeGrafter"/>
</dbReference>
<evidence type="ECO:0000313" key="11">
    <source>
        <dbReference type="Proteomes" id="UP000000954"/>
    </source>
</evidence>